<evidence type="ECO:0000313" key="2">
    <source>
        <dbReference type="EMBL" id="MBW29499.1"/>
    </source>
</evidence>
<sequence>MYSFFFRRLSWAEILFLIFLRIFLSDFSSALVSGSRVGMGYPSARRVRFSSSVRMSVPVEPFGWLLMSGVCIGCLEDPVDSRPAAIEEEEEADEPEEVPVAL</sequence>
<feature type="compositionally biased region" description="Acidic residues" evidence="1">
    <location>
        <begin position="86"/>
        <end position="102"/>
    </location>
</feature>
<proteinExistence type="predicted"/>
<reference evidence="2" key="1">
    <citation type="submission" date="2018-01" db="EMBL/GenBank/DDBJ databases">
        <title>An insight into the sialome of Amazonian anophelines.</title>
        <authorList>
            <person name="Ribeiro J.M."/>
            <person name="Scarpassa V."/>
            <person name="Calvo E."/>
        </authorList>
    </citation>
    <scope>NUCLEOTIDE SEQUENCE</scope>
    <source>
        <tissue evidence="2">Salivary glands</tissue>
    </source>
</reference>
<organism evidence="2">
    <name type="scientific">Anopheles braziliensis</name>
    <dbReference type="NCBI Taxonomy" id="58242"/>
    <lineage>
        <taxon>Eukaryota</taxon>
        <taxon>Metazoa</taxon>
        <taxon>Ecdysozoa</taxon>
        <taxon>Arthropoda</taxon>
        <taxon>Hexapoda</taxon>
        <taxon>Insecta</taxon>
        <taxon>Pterygota</taxon>
        <taxon>Neoptera</taxon>
        <taxon>Endopterygota</taxon>
        <taxon>Diptera</taxon>
        <taxon>Nematocera</taxon>
        <taxon>Culicoidea</taxon>
        <taxon>Culicidae</taxon>
        <taxon>Anophelinae</taxon>
        <taxon>Anopheles</taxon>
    </lineage>
</organism>
<protein>
    <submittedName>
        <fullName evidence="2">Uncharacterized protein</fullName>
    </submittedName>
</protein>
<name>A0A2M3ZLV9_9DIPT</name>
<accession>A0A2M3ZLV9</accession>
<dbReference type="AlphaFoldDB" id="A0A2M3ZLV9"/>
<evidence type="ECO:0000256" key="1">
    <source>
        <dbReference type="SAM" id="MobiDB-lite"/>
    </source>
</evidence>
<dbReference type="EMBL" id="GGFM01008748">
    <property type="protein sequence ID" value="MBW29499.1"/>
    <property type="molecule type" value="Transcribed_RNA"/>
</dbReference>
<feature type="region of interest" description="Disordered" evidence="1">
    <location>
        <begin position="83"/>
        <end position="102"/>
    </location>
</feature>